<comment type="caution">
    <text evidence="4">The sequence shown here is derived from an EMBL/GenBank/DDBJ whole genome shotgun (WGS) entry which is preliminary data.</text>
</comment>
<evidence type="ECO:0000256" key="3">
    <source>
        <dbReference type="ARBA" id="ARBA00022840"/>
    </source>
</evidence>
<dbReference type="EMBL" id="JAPWTK010000014">
    <property type="protein sequence ID" value="KAJ8959110.1"/>
    <property type="molecule type" value="Genomic_DNA"/>
</dbReference>
<accession>A0AAV8Z4M6</accession>
<dbReference type="GO" id="GO:0140662">
    <property type="term" value="F:ATP-dependent protein folding chaperone"/>
    <property type="evidence" value="ECO:0007669"/>
    <property type="project" value="InterPro"/>
</dbReference>
<dbReference type="Gene3D" id="2.60.34.10">
    <property type="entry name" value="Substrate Binding Domain Of DNAk, Chain A, domain 1"/>
    <property type="match status" value="1"/>
</dbReference>
<organism evidence="4 5">
    <name type="scientific">Aromia moschata</name>
    <dbReference type="NCBI Taxonomy" id="1265417"/>
    <lineage>
        <taxon>Eukaryota</taxon>
        <taxon>Metazoa</taxon>
        <taxon>Ecdysozoa</taxon>
        <taxon>Arthropoda</taxon>
        <taxon>Hexapoda</taxon>
        <taxon>Insecta</taxon>
        <taxon>Pterygota</taxon>
        <taxon>Neoptera</taxon>
        <taxon>Endopterygota</taxon>
        <taxon>Coleoptera</taxon>
        <taxon>Polyphaga</taxon>
        <taxon>Cucujiformia</taxon>
        <taxon>Chrysomeloidea</taxon>
        <taxon>Cerambycidae</taxon>
        <taxon>Cerambycinae</taxon>
        <taxon>Callichromatini</taxon>
        <taxon>Aromia</taxon>
    </lineage>
</organism>
<evidence type="ECO:0000256" key="2">
    <source>
        <dbReference type="ARBA" id="ARBA00022741"/>
    </source>
</evidence>
<dbReference type="SUPFAM" id="SSF100934">
    <property type="entry name" value="Heat shock protein 70kD (HSP70), C-terminal subdomain"/>
    <property type="match status" value="1"/>
</dbReference>
<dbReference type="AlphaFoldDB" id="A0AAV8Z4M6"/>
<evidence type="ECO:0000313" key="4">
    <source>
        <dbReference type="EMBL" id="KAJ8959110.1"/>
    </source>
</evidence>
<name>A0AAV8Z4M6_9CUCU</name>
<dbReference type="Proteomes" id="UP001162162">
    <property type="component" value="Unassembled WGS sequence"/>
</dbReference>
<evidence type="ECO:0000313" key="5">
    <source>
        <dbReference type="Proteomes" id="UP001162162"/>
    </source>
</evidence>
<evidence type="ECO:0000256" key="1">
    <source>
        <dbReference type="ARBA" id="ARBA00007381"/>
    </source>
</evidence>
<protein>
    <recommendedName>
        <fullName evidence="6">Heat shock protein 70</fullName>
    </recommendedName>
</protein>
<dbReference type="InterPro" id="IPR029048">
    <property type="entry name" value="HSP70_C_sf"/>
</dbReference>
<dbReference type="InterPro" id="IPR013126">
    <property type="entry name" value="Hsp_70_fam"/>
</dbReference>
<dbReference type="FunFam" id="2.60.34.10:FF:000012">
    <property type="entry name" value="Heat shock 70 kDa protein"/>
    <property type="match status" value="1"/>
</dbReference>
<dbReference type="SUPFAM" id="SSF100920">
    <property type="entry name" value="Heat shock protein 70kD (HSP70), peptide-binding domain"/>
    <property type="match status" value="1"/>
</dbReference>
<keyword evidence="5" id="KW-1185">Reference proteome</keyword>
<dbReference type="GO" id="GO:0005524">
    <property type="term" value="F:ATP binding"/>
    <property type="evidence" value="ECO:0007669"/>
    <property type="project" value="UniProtKB-KW"/>
</dbReference>
<evidence type="ECO:0008006" key="6">
    <source>
        <dbReference type="Google" id="ProtNLM"/>
    </source>
</evidence>
<keyword evidence="3" id="KW-0067">ATP-binding</keyword>
<sequence>MTKIIHRNSRIPCRQTQIFTTFADNQPAVSVQVFEGERALTRDNNLLGTFDLTGIPLSPRGVPKIDVTFDIDADGILNVSANETSSGNSKNIRIRNENGRLSQKDIVRMLVEAQSYRQEDERQKGRIKAKHNLEGYIYELKRTISDCGKKLSIEDRVRVHMECENSLNWLDGNSLAEKEDYMEKQKELLCKCGPIVAKLCDECEGLVTEVEEDGAETEGYGRSYN</sequence>
<keyword evidence="2" id="KW-0547">Nucleotide-binding</keyword>
<proteinExistence type="inferred from homology"/>
<dbReference type="PANTHER" id="PTHR19375">
    <property type="entry name" value="HEAT SHOCK PROTEIN 70KDA"/>
    <property type="match status" value="1"/>
</dbReference>
<reference evidence="4" key="1">
    <citation type="journal article" date="2023" name="Insect Mol. Biol.">
        <title>Genome sequencing provides insights into the evolution of gene families encoding plant cell wall-degrading enzymes in longhorned beetles.</title>
        <authorList>
            <person name="Shin N.R."/>
            <person name="Okamura Y."/>
            <person name="Kirsch R."/>
            <person name="Pauchet Y."/>
        </authorList>
    </citation>
    <scope>NUCLEOTIDE SEQUENCE</scope>
    <source>
        <strain evidence="4">AMC_N1</strain>
    </source>
</reference>
<dbReference type="InterPro" id="IPR029047">
    <property type="entry name" value="HSP70_peptide-bd_sf"/>
</dbReference>
<dbReference type="Gene3D" id="1.20.1270.10">
    <property type="match status" value="1"/>
</dbReference>
<dbReference type="Pfam" id="PF00012">
    <property type="entry name" value="HSP70"/>
    <property type="match status" value="1"/>
</dbReference>
<comment type="similarity">
    <text evidence="1">Belongs to the heat shock protein 70 family.</text>
</comment>
<gene>
    <name evidence="4" type="ORF">NQ318_022367</name>
</gene>